<sequence>MKYRVDLKSLKTEIERKGFQSVEELSEKSRINERELTLVLDGKNLPAMDVMVELASALELTPEKANEIFFNRIIRNTYKKERHFGDGKKGF</sequence>
<dbReference type="RefSeq" id="WP_021634736.1">
    <property type="nucleotide sequence ID" value="NZ_CANNOQ010000050.1"/>
</dbReference>
<comment type="caution">
    <text evidence="1">The sequence shown here is derived from an EMBL/GenBank/DDBJ whole genome shotgun (WGS) entry which is preliminary data.</text>
</comment>
<evidence type="ECO:0000313" key="2">
    <source>
        <dbReference type="EMBL" id="RGE74530.1"/>
    </source>
</evidence>
<dbReference type="GeneID" id="97986758"/>
<dbReference type="Proteomes" id="UP000261166">
    <property type="component" value="Unassembled WGS sequence"/>
</dbReference>
<dbReference type="EMBL" id="QVLU01000001">
    <property type="protein sequence ID" value="RGE74530.1"/>
    <property type="molecule type" value="Genomic_DNA"/>
</dbReference>
<reference evidence="3 4" key="1">
    <citation type="submission" date="2018-08" db="EMBL/GenBank/DDBJ databases">
        <title>A genome reference for cultivated species of the human gut microbiota.</title>
        <authorList>
            <person name="Zou Y."/>
            <person name="Xue W."/>
            <person name="Luo G."/>
        </authorList>
    </citation>
    <scope>NUCLEOTIDE SEQUENCE [LARGE SCALE GENOMIC DNA]</scope>
    <source>
        <strain evidence="2 4">AF26-4BH</strain>
        <strain evidence="1 3">TF05-5AC</strain>
    </source>
</reference>
<name>A0A3E3I7T8_9FIRM</name>
<evidence type="ECO:0000313" key="3">
    <source>
        <dbReference type="Proteomes" id="UP000260812"/>
    </source>
</evidence>
<dbReference type="AlphaFoldDB" id="A0A3E3I7T8"/>
<evidence type="ECO:0000313" key="4">
    <source>
        <dbReference type="Proteomes" id="UP000261166"/>
    </source>
</evidence>
<dbReference type="Proteomes" id="UP000260812">
    <property type="component" value="Unassembled WGS sequence"/>
</dbReference>
<accession>A0A3E3I7T8</accession>
<dbReference type="EMBL" id="QVLV01000004">
    <property type="protein sequence ID" value="RGE62470.1"/>
    <property type="molecule type" value="Genomic_DNA"/>
</dbReference>
<organism evidence="1 3">
    <name type="scientific">Eisenbergiella massiliensis</name>
    <dbReference type="NCBI Taxonomy" id="1720294"/>
    <lineage>
        <taxon>Bacteria</taxon>
        <taxon>Bacillati</taxon>
        <taxon>Bacillota</taxon>
        <taxon>Clostridia</taxon>
        <taxon>Lachnospirales</taxon>
        <taxon>Lachnospiraceae</taxon>
        <taxon>Eisenbergiella</taxon>
    </lineage>
</organism>
<evidence type="ECO:0000313" key="1">
    <source>
        <dbReference type="EMBL" id="RGE62470.1"/>
    </source>
</evidence>
<protein>
    <submittedName>
        <fullName evidence="1">XRE family transcriptional regulator</fullName>
    </submittedName>
</protein>
<gene>
    <name evidence="2" type="ORF">DWY69_00740</name>
    <name evidence="1" type="ORF">DXC51_07670</name>
</gene>
<proteinExistence type="predicted"/>
<dbReference type="OrthoDB" id="9781521at2"/>
<keyword evidence="3" id="KW-1185">Reference proteome</keyword>